<sequence length="1448" mass="166897">MSSFQDTEPDMYVTKRNGQREIMSFDKILKRIKKVGQEANIKINYTSLTMKVIDQLYDGISTTKIDELTTEQCASLSSTHMDFNILAGRIAVSNHHKNTKTSFYQVMKDLYQYKDQHGNHYPLISNTLHKTILHFGKEKVDAICDYSRDYLIDFFGIKTLERAYLMRINKKIVERPQHMWLRVAFGIHDRDLDRAIETYTYMSQKYFTHATPTLFNAGTPKPQLSSCYLMSMESDSIEGIFNTLKDCALISKWAGGIGLHIHNVRAAGSQIRGTNGTSNGIVPMLKVFNNTAKYVDQCVVPETYIYTTHGPTQIQDIINGETEIFNSEGIPECIENILEHPYEGPILHIQNTHALEPLKVTPEHPLYILHSQEKGLNYDVIKKRLLSNSIKSEFIEAKHVTTEDFMVYSVPKYEKDYDSISTSDCYMYGILLGDGSMSSAYLNGYVSLHSNEKKHILSFIEEYFQSKYVQYFIDDGNSENVKRIRWNKNIALPFRHSDLYNPQKEKYIANKWLNLPIEKAKHIVKGLIDTDGCKKNEITFENTSRILVEGLRYLLLRMGILSSGYIRDRVGETHTTKYGSTITNQKISYCLRIPKTDEIITLLNLPKQDIGKFFKFFRHGNFLYSRVKSIDTSEYHGTLYDLQMTKIHDYMIHNGIIHNGGGKRNGSFAIYIEPWHADIEMFLQMRKNHGDEELKARDLFYALWVPDLFMKRVKEGKQWTLMCPSECPGLADVIGDDFVALYEKYESEGKGRRSIPARDLWFQILDSQMETGTPYLLFKDASNQKSNQKNVGVIKSSNLCVSPDTYVLTSEGHYPIYSLWPGNHPKGEAYKYKTIQVWNGNEFSEVQVMKTGENVYFMEVLTSDGMTLTCTPYHKFYIRNGGKEVVIKEAQELLPGDLLEQCEFPIIDGSEAYPEGTDVVQQGCETGVKNILMTQETQESLFVPVNYSMKEKMEWFSGFIEPFVVKSMRETLTHLHIPSILRVFLEDLKYMLQTCGINTIIHKPLRIETTNNSKSPLEKDELIISMIQLRYLKENSKYIQFKTFIWNEPKLNETEMKSIDMNPNIRILKVSESSKIDDSYCFAEPKKHAGIFNGIRTSQCTEIIEYSDENETAVCNLASIALPAFVNKDSNTFDYEELHKITRIVTRNLNKVIDINFYPTPKTKVSNMRHRPIGLGVQGLADVFLIMKLSFSSSEAKTLNKYVFETIYHAALEESCLMAQEEGHYETFPGSPASQGILQFDMWENANPGNTRYDWDKLKENIKTHGVRNSLLVAPMPTASTSQILGYNECIEPITSNIYSRRTLAGEFILVNKYLMQEMLENEQWNETFKNHMVANNGSIQSLDYLSADIKERYRTVWEIPMKDLVDMAADRGAYICQSQSLNLWLEDPNYNTMTSMHFYSWQKGLKTGIYYLRRRPKHNAQQFTIEPEKKNNIVPREEEITCEMCSA</sequence>
<dbReference type="UniPathway" id="UPA00326"/>
<dbReference type="GO" id="GO:0004748">
    <property type="term" value="F:ribonucleoside-diphosphate reductase activity, thioredoxin disulfide as acceptor"/>
    <property type="evidence" value="ECO:0007669"/>
    <property type="project" value="UniProtKB-EC"/>
</dbReference>
<dbReference type="GO" id="GO:0016539">
    <property type="term" value="P:intein-mediated protein splicing"/>
    <property type="evidence" value="ECO:0007669"/>
    <property type="project" value="InterPro"/>
</dbReference>
<keyword evidence="4" id="KW-0547">Nucleotide-binding</keyword>
<evidence type="ECO:0000259" key="11">
    <source>
        <dbReference type="PROSITE" id="PS51161"/>
    </source>
</evidence>
<dbReference type="PROSITE" id="PS00089">
    <property type="entry name" value="RIBORED_LARGE"/>
    <property type="match status" value="1"/>
</dbReference>
<evidence type="ECO:0000256" key="4">
    <source>
        <dbReference type="ARBA" id="ARBA00022741"/>
    </source>
</evidence>
<keyword evidence="8" id="KW-0560">Oxidoreductase</keyword>
<dbReference type="GO" id="GO:0005524">
    <property type="term" value="F:ATP binding"/>
    <property type="evidence" value="ECO:0007669"/>
    <property type="project" value="UniProtKB-KW"/>
</dbReference>
<dbReference type="PROSITE" id="PS51161">
    <property type="entry name" value="ATP_CONE"/>
    <property type="match status" value="1"/>
</dbReference>
<protein>
    <recommendedName>
        <fullName evidence="2">ribonucleoside-diphosphate reductase</fullName>
        <ecNumber evidence="2">1.17.4.1</ecNumber>
    </recommendedName>
</protein>
<organism evidence="12">
    <name type="scientific">viral metagenome</name>
    <dbReference type="NCBI Taxonomy" id="1070528"/>
    <lineage>
        <taxon>unclassified sequences</taxon>
        <taxon>metagenomes</taxon>
        <taxon>organismal metagenomes</taxon>
    </lineage>
</organism>
<dbReference type="InterPro" id="IPR039718">
    <property type="entry name" value="Rrm1"/>
</dbReference>
<dbReference type="PROSITE" id="PS50817">
    <property type="entry name" value="INTEIN_N_TER"/>
    <property type="match status" value="2"/>
</dbReference>
<dbReference type="NCBIfam" id="TIGR02506">
    <property type="entry name" value="NrdE_NrdA"/>
    <property type="match status" value="1"/>
</dbReference>
<dbReference type="PANTHER" id="PTHR11573:SF6">
    <property type="entry name" value="RIBONUCLEOSIDE-DIPHOSPHATE REDUCTASE LARGE SUBUNIT"/>
    <property type="match status" value="1"/>
</dbReference>
<accession>A0A6C0CPZ9</accession>
<dbReference type="InterPro" id="IPR036844">
    <property type="entry name" value="Hint_dom_sf"/>
</dbReference>
<dbReference type="EMBL" id="MN739456">
    <property type="protein sequence ID" value="QHT05525.1"/>
    <property type="molecule type" value="Genomic_DNA"/>
</dbReference>
<dbReference type="NCBIfam" id="TIGR01445">
    <property type="entry name" value="intein_Nterm"/>
    <property type="match status" value="1"/>
</dbReference>
<dbReference type="InterPro" id="IPR003586">
    <property type="entry name" value="Hint_dom_C"/>
</dbReference>
<feature type="domain" description="DOD-type homing endonuclease" evidence="10">
    <location>
        <begin position="427"/>
        <end position="560"/>
    </location>
</feature>
<dbReference type="PRINTS" id="PR00379">
    <property type="entry name" value="INTEIN"/>
</dbReference>
<name>A0A6C0CPZ9_9ZZZZ</name>
<keyword evidence="3" id="KW-0021">Allosteric enzyme</keyword>
<dbReference type="InterPro" id="IPR005144">
    <property type="entry name" value="ATP-cone_dom"/>
</dbReference>
<keyword evidence="5" id="KW-0068">Autocatalytic cleavage</keyword>
<dbReference type="Pfam" id="PF02867">
    <property type="entry name" value="Ribonuc_red_lgC"/>
    <property type="match status" value="2"/>
</dbReference>
<dbReference type="InterPro" id="IPR013509">
    <property type="entry name" value="RNR_lsu_N"/>
</dbReference>
<dbReference type="SUPFAM" id="SSF48168">
    <property type="entry name" value="R1 subunit of ribonucleotide reductase, N-terminal domain"/>
    <property type="match status" value="1"/>
</dbReference>
<dbReference type="Gene3D" id="2.170.16.10">
    <property type="entry name" value="Hedgehog/Intein (Hint) domain"/>
    <property type="match status" value="1"/>
</dbReference>
<comment type="similarity">
    <text evidence="1">Belongs to the ribonucleoside diphosphate reductase large chain family.</text>
</comment>
<dbReference type="PANTHER" id="PTHR11573">
    <property type="entry name" value="RIBONUCLEOSIDE-DIPHOSPHATE REDUCTASE LARGE CHAIN"/>
    <property type="match status" value="1"/>
</dbReference>
<dbReference type="SMART" id="SM00306">
    <property type="entry name" value="HintN"/>
    <property type="match status" value="2"/>
</dbReference>
<evidence type="ECO:0000256" key="8">
    <source>
        <dbReference type="ARBA" id="ARBA00023002"/>
    </source>
</evidence>
<dbReference type="GO" id="GO:0004519">
    <property type="term" value="F:endonuclease activity"/>
    <property type="evidence" value="ECO:0007669"/>
    <property type="project" value="InterPro"/>
</dbReference>
<evidence type="ECO:0000313" key="12">
    <source>
        <dbReference type="EMBL" id="QHT05525.1"/>
    </source>
</evidence>
<keyword evidence="7" id="KW-0651">Protein splicing</keyword>
<dbReference type="InterPro" id="IPR000788">
    <property type="entry name" value="RNR_lg_C"/>
</dbReference>
<evidence type="ECO:0000256" key="6">
    <source>
        <dbReference type="ARBA" id="ARBA00022840"/>
    </source>
</evidence>
<dbReference type="SUPFAM" id="SSF51294">
    <property type="entry name" value="Hedgehog/intein (Hint) domain"/>
    <property type="match status" value="2"/>
</dbReference>
<dbReference type="CDD" id="cd00081">
    <property type="entry name" value="Hint"/>
    <property type="match status" value="1"/>
</dbReference>
<dbReference type="Pfam" id="PF03477">
    <property type="entry name" value="ATP-cone"/>
    <property type="match status" value="1"/>
</dbReference>
<evidence type="ECO:0000256" key="5">
    <source>
        <dbReference type="ARBA" id="ARBA00022813"/>
    </source>
</evidence>
<dbReference type="InterPro" id="IPR006142">
    <property type="entry name" value="INTEIN"/>
</dbReference>
<dbReference type="InterPro" id="IPR008926">
    <property type="entry name" value="RNR_R1-su_N"/>
</dbReference>
<dbReference type="GO" id="GO:0005971">
    <property type="term" value="C:ribonucleoside-diphosphate reductase complex"/>
    <property type="evidence" value="ECO:0007669"/>
    <property type="project" value="TreeGrafter"/>
</dbReference>
<dbReference type="InterPro" id="IPR006141">
    <property type="entry name" value="Intein_N"/>
</dbReference>
<proteinExistence type="inferred from homology"/>
<evidence type="ECO:0000256" key="3">
    <source>
        <dbReference type="ARBA" id="ARBA00022533"/>
    </source>
</evidence>
<dbReference type="InterPro" id="IPR004042">
    <property type="entry name" value="Intein_endonuc_central"/>
</dbReference>
<keyword evidence="9" id="KW-0215">Deoxyribonucleotide synthesis</keyword>
<dbReference type="Pfam" id="PF14528">
    <property type="entry name" value="LAGLIDADG_3"/>
    <property type="match status" value="1"/>
</dbReference>
<keyword evidence="6" id="KW-0067">ATP-binding</keyword>
<dbReference type="InterPro" id="IPR027434">
    <property type="entry name" value="Homing_endonucl"/>
</dbReference>
<dbReference type="Gene3D" id="3.10.28.10">
    <property type="entry name" value="Homing endonucleases"/>
    <property type="match status" value="1"/>
</dbReference>
<dbReference type="Gene3D" id="3.20.70.20">
    <property type="match status" value="3"/>
</dbReference>
<dbReference type="PROSITE" id="PS50819">
    <property type="entry name" value="INTEIN_ENDONUCLEASE"/>
    <property type="match status" value="1"/>
</dbReference>
<dbReference type="InterPro" id="IPR013346">
    <property type="entry name" value="NrdE_NrdA_C"/>
</dbReference>
<dbReference type="InterPro" id="IPR003587">
    <property type="entry name" value="Hint_dom_N"/>
</dbReference>
<dbReference type="SUPFAM" id="SSF55608">
    <property type="entry name" value="Homing endonucleases"/>
    <property type="match status" value="1"/>
</dbReference>
<reference evidence="12" key="1">
    <citation type="journal article" date="2020" name="Nature">
        <title>Giant virus diversity and host interactions through global metagenomics.</title>
        <authorList>
            <person name="Schulz F."/>
            <person name="Roux S."/>
            <person name="Paez-Espino D."/>
            <person name="Jungbluth S."/>
            <person name="Walsh D.A."/>
            <person name="Denef V.J."/>
            <person name="McMahon K.D."/>
            <person name="Konstantinidis K.T."/>
            <person name="Eloe-Fadrosh E.A."/>
            <person name="Kyrpides N.C."/>
            <person name="Woyke T."/>
        </authorList>
    </citation>
    <scope>NUCLEOTIDE SEQUENCE</scope>
    <source>
        <strain evidence="12">GVMAG-M-3300021375-17</strain>
    </source>
</reference>
<dbReference type="Pfam" id="PF00317">
    <property type="entry name" value="Ribonuc_red_lgN"/>
    <property type="match status" value="1"/>
</dbReference>
<evidence type="ECO:0000256" key="1">
    <source>
        <dbReference type="ARBA" id="ARBA00010406"/>
    </source>
</evidence>
<evidence type="ECO:0000259" key="10">
    <source>
        <dbReference type="PROSITE" id="PS50819"/>
    </source>
</evidence>
<dbReference type="EC" id="1.17.4.1" evidence="2"/>
<dbReference type="InterPro" id="IPR004860">
    <property type="entry name" value="LAGLIDADG_dom"/>
</dbReference>
<evidence type="ECO:0000256" key="2">
    <source>
        <dbReference type="ARBA" id="ARBA00012274"/>
    </source>
</evidence>
<dbReference type="SMART" id="SM00305">
    <property type="entry name" value="HintC"/>
    <property type="match status" value="2"/>
</dbReference>
<evidence type="ECO:0000256" key="9">
    <source>
        <dbReference type="ARBA" id="ARBA00023116"/>
    </source>
</evidence>
<dbReference type="GO" id="GO:0009263">
    <property type="term" value="P:deoxyribonucleotide biosynthetic process"/>
    <property type="evidence" value="ECO:0007669"/>
    <property type="project" value="UniProtKB-KW"/>
</dbReference>
<dbReference type="SUPFAM" id="SSF51998">
    <property type="entry name" value="PFL-like glycyl radical enzymes"/>
    <property type="match status" value="1"/>
</dbReference>
<evidence type="ECO:0000256" key="7">
    <source>
        <dbReference type="ARBA" id="ARBA00023000"/>
    </source>
</evidence>
<feature type="domain" description="ATP-cone" evidence="11">
    <location>
        <begin position="11"/>
        <end position="101"/>
    </location>
</feature>